<dbReference type="NCBIfam" id="NF001109">
    <property type="entry name" value="PRK00136.1"/>
    <property type="match status" value="1"/>
</dbReference>
<keyword evidence="3 8" id="KW-0694">RNA-binding</keyword>
<dbReference type="Gene3D" id="3.30.1370.30">
    <property type="match status" value="1"/>
</dbReference>
<dbReference type="GO" id="GO:0006412">
    <property type="term" value="P:translation"/>
    <property type="evidence" value="ECO:0007669"/>
    <property type="project" value="UniProtKB-UniRule"/>
</dbReference>
<comment type="function">
    <text evidence="8">One of the primary rRNA binding proteins, it binds directly to 16S rRNA central domain where it helps coordinate assembly of the platform of the 30S subunit.</text>
</comment>
<keyword evidence="2 8" id="KW-0699">rRNA-binding</keyword>
<accession>A0A829YP04</accession>
<keyword evidence="11" id="KW-1185">Reference proteome</keyword>
<dbReference type="PROSITE" id="PS00053">
    <property type="entry name" value="RIBOSOMAL_S8"/>
    <property type="match status" value="1"/>
</dbReference>
<evidence type="ECO:0000256" key="7">
    <source>
        <dbReference type="ARBA" id="ARBA00046740"/>
    </source>
</evidence>
<evidence type="ECO:0000313" key="10">
    <source>
        <dbReference type="EMBL" id="GFE84691.1"/>
    </source>
</evidence>
<comment type="caution">
    <text evidence="10">The sequence shown here is derived from an EMBL/GenBank/DDBJ whole genome shotgun (WGS) entry which is preliminary data.</text>
</comment>
<dbReference type="Pfam" id="PF00410">
    <property type="entry name" value="Ribosomal_S8"/>
    <property type="match status" value="1"/>
</dbReference>
<comment type="similarity">
    <text evidence="1 8 9">Belongs to the universal ribosomal protein uS8 family.</text>
</comment>
<dbReference type="FunFam" id="3.30.1490.10:FF:000001">
    <property type="entry name" value="30S ribosomal protein S8"/>
    <property type="match status" value="1"/>
</dbReference>
<protein>
    <recommendedName>
        <fullName evidence="6 8">Small ribosomal subunit protein uS8</fullName>
    </recommendedName>
</protein>
<keyword evidence="4 8" id="KW-0689">Ribosomal protein</keyword>
<proteinExistence type="inferred from homology"/>
<dbReference type="Proteomes" id="UP000445000">
    <property type="component" value="Unassembled WGS sequence"/>
</dbReference>
<comment type="subunit">
    <text evidence="7 8">Part of the 30S ribosomal subunit. Contacts proteins S5 and S12.</text>
</comment>
<sequence>MSMTDPIADFLTRIRNGQSSGKTEINAPTSKVKIAIAKVLKDEGYIEDFSATDVEGKPTLAVQLKYFQGRPVIDRLERISRPGLRVYKGKDELPSILGGLGIAIVSTSKGVMTDRQARAAGHGGEVICVVS</sequence>
<evidence type="ECO:0000313" key="11">
    <source>
        <dbReference type="Proteomes" id="UP000445000"/>
    </source>
</evidence>
<evidence type="ECO:0000256" key="6">
    <source>
        <dbReference type="ARBA" id="ARBA00035258"/>
    </source>
</evidence>
<dbReference type="InterPro" id="IPR000630">
    <property type="entry name" value="Ribosomal_uS8"/>
</dbReference>
<evidence type="ECO:0000256" key="2">
    <source>
        <dbReference type="ARBA" id="ARBA00022730"/>
    </source>
</evidence>
<evidence type="ECO:0000256" key="4">
    <source>
        <dbReference type="ARBA" id="ARBA00022980"/>
    </source>
</evidence>
<dbReference type="EMBL" id="BLJN01000010">
    <property type="protein sequence ID" value="GFE84691.1"/>
    <property type="molecule type" value="Genomic_DNA"/>
</dbReference>
<dbReference type="HAMAP" id="MF_01302_B">
    <property type="entry name" value="Ribosomal_uS8_B"/>
    <property type="match status" value="1"/>
</dbReference>
<dbReference type="InterPro" id="IPR035987">
    <property type="entry name" value="Ribosomal_uS8_sf"/>
</dbReference>
<dbReference type="RefSeq" id="WP_161816281.1">
    <property type="nucleotide sequence ID" value="NZ_BLJN01000010.1"/>
</dbReference>
<dbReference type="FunFam" id="3.30.1370.30:FF:000002">
    <property type="entry name" value="30S ribosomal protein S8"/>
    <property type="match status" value="1"/>
</dbReference>
<name>A0A829YP04_9GAMM</name>
<dbReference type="GO" id="GO:0005737">
    <property type="term" value="C:cytoplasm"/>
    <property type="evidence" value="ECO:0007669"/>
    <property type="project" value="UniProtKB-ARBA"/>
</dbReference>
<dbReference type="Gene3D" id="3.30.1490.10">
    <property type="match status" value="1"/>
</dbReference>
<keyword evidence="5 8" id="KW-0687">Ribonucleoprotein</keyword>
<dbReference type="GO" id="GO:0003735">
    <property type="term" value="F:structural constituent of ribosome"/>
    <property type="evidence" value="ECO:0007669"/>
    <property type="project" value="InterPro"/>
</dbReference>
<organism evidence="10 11">
    <name type="scientific">Steroidobacter agaridevorans</name>
    <dbReference type="NCBI Taxonomy" id="2695856"/>
    <lineage>
        <taxon>Bacteria</taxon>
        <taxon>Pseudomonadati</taxon>
        <taxon>Pseudomonadota</taxon>
        <taxon>Gammaproteobacteria</taxon>
        <taxon>Steroidobacterales</taxon>
        <taxon>Steroidobacteraceae</taxon>
        <taxon>Steroidobacter</taxon>
    </lineage>
</organism>
<evidence type="ECO:0000256" key="9">
    <source>
        <dbReference type="RuleBase" id="RU003660"/>
    </source>
</evidence>
<dbReference type="GO" id="GO:1990904">
    <property type="term" value="C:ribonucleoprotein complex"/>
    <property type="evidence" value="ECO:0007669"/>
    <property type="project" value="UniProtKB-KW"/>
</dbReference>
<dbReference type="GO" id="GO:0019843">
    <property type="term" value="F:rRNA binding"/>
    <property type="evidence" value="ECO:0007669"/>
    <property type="project" value="UniProtKB-UniRule"/>
</dbReference>
<evidence type="ECO:0000256" key="8">
    <source>
        <dbReference type="HAMAP-Rule" id="MF_01302"/>
    </source>
</evidence>
<dbReference type="AlphaFoldDB" id="A0A829YP04"/>
<evidence type="ECO:0000256" key="3">
    <source>
        <dbReference type="ARBA" id="ARBA00022884"/>
    </source>
</evidence>
<dbReference type="SUPFAM" id="SSF56047">
    <property type="entry name" value="Ribosomal protein S8"/>
    <property type="match status" value="1"/>
</dbReference>
<gene>
    <name evidence="8 10" type="primary">rpsH</name>
    <name evidence="10" type="ORF">GCM10011487_66910</name>
</gene>
<dbReference type="GO" id="GO:0005840">
    <property type="term" value="C:ribosome"/>
    <property type="evidence" value="ECO:0007669"/>
    <property type="project" value="UniProtKB-KW"/>
</dbReference>
<reference evidence="11" key="1">
    <citation type="submission" date="2020-01" db="EMBL/GenBank/DDBJ databases">
        <title>'Steroidobacter agaridevorans' sp. nov., agar-degrading bacteria isolated from rhizosphere soils.</title>
        <authorList>
            <person name="Ikenaga M."/>
            <person name="Kataoka M."/>
            <person name="Murouchi A."/>
            <person name="Katsuragi S."/>
            <person name="Sakai M."/>
        </authorList>
    </citation>
    <scope>NUCLEOTIDE SEQUENCE [LARGE SCALE GENOMIC DNA]</scope>
    <source>
        <strain evidence="11">YU21-B</strain>
    </source>
</reference>
<dbReference type="InterPro" id="IPR047863">
    <property type="entry name" value="Ribosomal_uS8_CS"/>
</dbReference>
<evidence type="ECO:0000256" key="1">
    <source>
        <dbReference type="ARBA" id="ARBA00006471"/>
    </source>
</evidence>
<evidence type="ECO:0000256" key="5">
    <source>
        <dbReference type="ARBA" id="ARBA00023274"/>
    </source>
</evidence>
<dbReference type="PANTHER" id="PTHR11758">
    <property type="entry name" value="40S RIBOSOMAL PROTEIN S15A"/>
    <property type="match status" value="1"/>
</dbReference>